<dbReference type="EMBL" id="OV170221">
    <property type="protein sequence ID" value="CAH0713179.1"/>
    <property type="molecule type" value="Genomic_DNA"/>
</dbReference>
<proteinExistence type="predicted"/>
<evidence type="ECO:0000313" key="2">
    <source>
        <dbReference type="EMBL" id="CAH0713179.1"/>
    </source>
</evidence>
<organism evidence="2 3">
    <name type="scientific">Brenthis ino</name>
    <name type="common">lesser marbled fritillary</name>
    <dbReference type="NCBI Taxonomy" id="405034"/>
    <lineage>
        <taxon>Eukaryota</taxon>
        <taxon>Metazoa</taxon>
        <taxon>Ecdysozoa</taxon>
        <taxon>Arthropoda</taxon>
        <taxon>Hexapoda</taxon>
        <taxon>Insecta</taxon>
        <taxon>Pterygota</taxon>
        <taxon>Neoptera</taxon>
        <taxon>Endopterygota</taxon>
        <taxon>Lepidoptera</taxon>
        <taxon>Glossata</taxon>
        <taxon>Ditrysia</taxon>
        <taxon>Papilionoidea</taxon>
        <taxon>Nymphalidae</taxon>
        <taxon>Heliconiinae</taxon>
        <taxon>Argynnini</taxon>
        <taxon>Brenthis</taxon>
    </lineage>
</organism>
<dbReference type="Proteomes" id="UP000838878">
    <property type="component" value="Chromosome 1"/>
</dbReference>
<feature type="region of interest" description="Disordered" evidence="1">
    <location>
        <begin position="64"/>
        <end position="87"/>
    </location>
</feature>
<feature type="non-terminal residue" evidence="2">
    <location>
        <position position="87"/>
    </location>
</feature>
<reference evidence="2" key="1">
    <citation type="submission" date="2021-12" db="EMBL/GenBank/DDBJ databases">
        <authorList>
            <person name="Martin H S."/>
        </authorList>
    </citation>
    <scope>NUCLEOTIDE SEQUENCE</scope>
</reference>
<gene>
    <name evidence="2" type="ORF">BINO364_LOCUS370</name>
</gene>
<name>A0A8J9U4D2_9NEOP</name>
<accession>A0A8J9U4D2</accession>
<dbReference type="AlphaFoldDB" id="A0A8J9U4D2"/>
<evidence type="ECO:0000256" key="1">
    <source>
        <dbReference type="SAM" id="MobiDB-lite"/>
    </source>
</evidence>
<protein>
    <submittedName>
        <fullName evidence="2">Uncharacterized protein</fullName>
    </submittedName>
</protein>
<evidence type="ECO:0000313" key="3">
    <source>
        <dbReference type="Proteomes" id="UP000838878"/>
    </source>
</evidence>
<keyword evidence="3" id="KW-1185">Reference proteome</keyword>
<sequence>MKCFSSADTNASLSLIACRIDLRCRYMAVARDATGRDQYAPFSHFCADRPSLSVLRVAYSASLSLSRRPRGRGTRSVPRSAADSQRR</sequence>